<evidence type="ECO:0000256" key="7">
    <source>
        <dbReference type="SAM" id="SignalP"/>
    </source>
</evidence>
<dbReference type="InterPro" id="IPR004872">
    <property type="entry name" value="Lipoprotein_NlpA"/>
</dbReference>
<organism evidence="8 9">
    <name type="scientific">Halotalea alkalilenta</name>
    <dbReference type="NCBI Taxonomy" id="376489"/>
    <lineage>
        <taxon>Bacteria</taxon>
        <taxon>Pseudomonadati</taxon>
        <taxon>Pseudomonadota</taxon>
        <taxon>Gammaproteobacteria</taxon>
        <taxon>Oceanospirillales</taxon>
        <taxon>Halomonadaceae</taxon>
        <taxon>Halotalea</taxon>
    </lineage>
</organism>
<protein>
    <recommendedName>
        <fullName evidence="10">Metal ABC transporter substrate-binding protein</fullName>
    </recommendedName>
</protein>
<keyword evidence="4" id="KW-0472">Membrane</keyword>
<dbReference type="Proteomes" id="UP000077875">
    <property type="component" value="Chromosome"/>
</dbReference>
<feature type="chain" id="PRO_5008004737" description="Metal ABC transporter substrate-binding protein" evidence="7">
    <location>
        <begin position="25"/>
        <end position="272"/>
    </location>
</feature>
<reference evidence="8 9" key="1">
    <citation type="submission" date="2016-04" db="EMBL/GenBank/DDBJ databases">
        <title>Complete Genome Sequence of Halotalea alkalilenta IHB B 13600.</title>
        <authorList>
            <person name="Swarnkar M.K."/>
            <person name="Sharma A."/>
            <person name="Kaushal K."/>
            <person name="Soni R."/>
            <person name="Rana S."/>
            <person name="Singh A.K."/>
            <person name="Gulati A."/>
        </authorList>
    </citation>
    <scope>NUCLEOTIDE SEQUENCE [LARGE SCALE GENOMIC DNA]</scope>
    <source>
        <strain evidence="8 9">IHB B 13600</strain>
    </source>
</reference>
<evidence type="ECO:0008006" key="10">
    <source>
        <dbReference type="Google" id="ProtNLM"/>
    </source>
</evidence>
<evidence type="ECO:0000256" key="4">
    <source>
        <dbReference type="ARBA" id="ARBA00023136"/>
    </source>
</evidence>
<dbReference type="Pfam" id="PF03180">
    <property type="entry name" value="Lipoprotein_9"/>
    <property type="match status" value="1"/>
</dbReference>
<proteinExistence type="inferred from homology"/>
<keyword evidence="3 7" id="KW-0732">Signal</keyword>
<dbReference type="GO" id="GO:0016020">
    <property type="term" value="C:membrane"/>
    <property type="evidence" value="ECO:0007669"/>
    <property type="project" value="UniProtKB-SubCell"/>
</dbReference>
<name>A0A172YIQ6_9GAMM</name>
<evidence type="ECO:0000313" key="9">
    <source>
        <dbReference type="Proteomes" id="UP000077875"/>
    </source>
</evidence>
<evidence type="ECO:0000256" key="1">
    <source>
        <dbReference type="ARBA" id="ARBA00004635"/>
    </source>
</evidence>
<keyword evidence="6" id="KW-0449">Lipoprotein</keyword>
<sequence length="272" mass="29711">MNVAARCGLIASLVFALASASAAAAPLTLAVNSDPKADSVHAAAEVARRQGLEIEVVELTDWVTPNTALANGDFDFNYFQHRPFLDEAKRSLGLDLVAVDFGIEDKTCLYSSKHASVDELPDGATVAVADDPVNQGRGLLLYQDAGLIRLRDGVGDQGTVLDVVDNPRRLRFVEMQGPQLARVIPDVDVAQSYPIHVRAAGTIDPSDTLRCNGDTGGKYALMFVTRPDNRDDPRIHEFIRIYQTAPEVRAALERSYGDAELYDLAWEHHRLD</sequence>
<dbReference type="EMBL" id="CP015243">
    <property type="protein sequence ID" value="ANF59100.1"/>
    <property type="molecule type" value="Genomic_DNA"/>
</dbReference>
<comment type="similarity">
    <text evidence="2">Belongs to the NlpA lipoprotein family.</text>
</comment>
<evidence type="ECO:0000256" key="5">
    <source>
        <dbReference type="ARBA" id="ARBA00023139"/>
    </source>
</evidence>
<keyword evidence="5" id="KW-0564">Palmitate</keyword>
<evidence type="ECO:0000256" key="2">
    <source>
        <dbReference type="ARBA" id="ARBA00008973"/>
    </source>
</evidence>
<dbReference type="STRING" id="376489.A5892_17875"/>
<dbReference type="PANTHER" id="PTHR30429:SF1">
    <property type="entry name" value="D-METHIONINE-BINDING LIPOPROTEIN METQ-RELATED"/>
    <property type="match status" value="1"/>
</dbReference>
<accession>A0A172YIQ6</accession>
<gene>
    <name evidence="8" type="ORF">A5892_17875</name>
</gene>
<evidence type="ECO:0000313" key="8">
    <source>
        <dbReference type="EMBL" id="ANF59100.1"/>
    </source>
</evidence>
<dbReference type="KEGG" id="haa:A5892_17875"/>
<dbReference type="RefSeq" id="WP_064123942.1">
    <property type="nucleotide sequence ID" value="NZ_CP015243.1"/>
</dbReference>
<dbReference type="PANTHER" id="PTHR30429">
    <property type="entry name" value="D-METHIONINE-BINDING LIPOPROTEIN METQ"/>
    <property type="match status" value="1"/>
</dbReference>
<evidence type="ECO:0000256" key="3">
    <source>
        <dbReference type="ARBA" id="ARBA00022729"/>
    </source>
</evidence>
<evidence type="ECO:0000256" key="6">
    <source>
        <dbReference type="ARBA" id="ARBA00023288"/>
    </source>
</evidence>
<dbReference type="SUPFAM" id="SSF53850">
    <property type="entry name" value="Periplasmic binding protein-like II"/>
    <property type="match status" value="1"/>
</dbReference>
<dbReference type="Gene3D" id="3.40.190.10">
    <property type="entry name" value="Periplasmic binding protein-like II"/>
    <property type="match status" value="2"/>
</dbReference>
<keyword evidence="9" id="KW-1185">Reference proteome</keyword>
<feature type="signal peptide" evidence="7">
    <location>
        <begin position="1"/>
        <end position="24"/>
    </location>
</feature>
<comment type="subcellular location">
    <subcellularLocation>
        <location evidence="1">Membrane</location>
        <topology evidence="1">Lipid-anchor</topology>
    </subcellularLocation>
</comment>
<dbReference type="AlphaFoldDB" id="A0A172YIQ6"/>